<proteinExistence type="predicted"/>
<dbReference type="Proteomes" id="UP000234881">
    <property type="component" value="Unassembled WGS sequence"/>
</dbReference>
<gene>
    <name evidence="1" type="ORF">C0081_21455</name>
</gene>
<accession>A0A2N5XK39</accession>
<dbReference type="InterPro" id="IPR019285">
    <property type="entry name" value="DUF2336"/>
</dbReference>
<reference evidence="1 2" key="1">
    <citation type="submission" date="2018-01" db="EMBL/GenBank/DDBJ databases">
        <title>The draft genome sequence of Cohaesibacter sp. H1304.</title>
        <authorList>
            <person name="Wang N.-N."/>
            <person name="Du Z.-J."/>
        </authorList>
    </citation>
    <scope>NUCLEOTIDE SEQUENCE [LARGE SCALE GENOMIC DNA]</scope>
    <source>
        <strain evidence="1 2">H1304</strain>
    </source>
</reference>
<dbReference type="Pfam" id="PF10098">
    <property type="entry name" value="DUF2336"/>
    <property type="match status" value="1"/>
</dbReference>
<sequence>MAYKIKNDLELLAKEKNPEARSLLIRKLTAQYTRRVDDGPSEMERTLFSALVLDLYDQIDVGVRRDLVTLLARTSSISSALASRLSQEQDDVVCCLFEYSPMLSGPLLLGAVRTRGEAVLISIARRNEVPEELVDALMARAFISVAGELLRNAGASFSNNALLLCAILCQKSLNIQSLMAARCLVDQAFHDRLRRHVDTECPFLPSALAHATKHGTLAELAGKLQGDALEMGGNHLSRHEAVLQVNLGELSFDSLLATLISNRRKEDIVWFLKDAQGLSEKAMEHLLLTDGNKTLPRLLIEQQVSVKTYDALLHWRVDALDFPSRNLYRDVEDYRQKLRQKR</sequence>
<protein>
    <recommendedName>
        <fullName evidence="3">DUF2336 domain-containing protein</fullName>
    </recommendedName>
</protein>
<evidence type="ECO:0008006" key="3">
    <source>
        <dbReference type="Google" id="ProtNLM"/>
    </source>
</evidence>
<evidence type="ECO:0000313" key="2">
    <source>
        <dbReference type="Proteomes" id="UP000234881"/>
    </source>
</evidence>
<dbReference type="AlphaFoldDB" id="A0A2N5XK39"/>
<name>A0A2N5XK39_9HYPH</name>
<keyword evidence="2" id="KW-1185">Reference proteome</keyword>
<dbReference type="RefSeq" id="WP_101535782.1">
    <property type="nucleotide sequence ID" value="NZ_JBFHIU010000004.1"/>
</dbReference>
<evidence type="ECO:0000313" key="1">
    <source>
        <dbReference type="EMBL" id="PLW74883.1"/>
    </source>
</evidence>
<dbReference type="OrthoDB" id="7807150at2"/>
<dbReference type="EMBL" id="PKUQ01000055">
    <property type="protein sequence ID" value="PLW74883.1"/>
    <property type="molecule type" value="Genomic_DNA"/>
</dbReference>
<comment type="caution">
    <text evidence="1">The sequence shown here is derived from an EMBL/GenBank/DDBJ whole genome shotgun (WGS) entry which is preliminary data.</text>
</comment>
<organism evidence="1 2">
    <name type="scientific">Cohaesibacter celericrescens</name>
    <dbReference type="NCBI Taxonomy" id="2067669"/>
    <lineage>
        <taxon>Bacteria</taxon>
        <taxon>Pseudomonadati</taxon>
        <taxon>Pseudomonadota</taxon>
        <taxon>Alphaproteobacteria</taxon>
        <taxon>Hyphomicrobiales</taxon>
        <taxon>Cohaesibacteraceae</taxon>
    </lineage>
</organism>